<feature type="compositionally biased region" description="Basic residues" evidence="1">
    <location>
        <begin position="1"/>
        <end position="10"/>
    </location>
</feature>
<dbReference type="EMBL" id="JANQDX010000016">
    <property type="protein sequence ID" value="KAL0910062.1"/>
    <property type="molecule type" value="Genomic_DNA"/>
</dbReference>
<protein>
    <submittedName>
        <fullName evidence="2">Uncharacterized protein</fullName>
    </submittedName>
</protein>
<comment type="caution">
    <text evidence="2">The sequence shown here is derived from an EMBL/GenBank/DDBJ whole genome shotgun (WGS) entry which is preliminary data.</text>
</comment>
<evidence type="ECO:0000256" key="1">
    <source>
        <dbReference type="SAM" id="MobiDB-lite"/>
    </source>
</evidence>
<dbReference type="Proteomes" id="UP001552299">
    <property type="component" value="Unassembled WGS sequence"/>
</dbReference>
<keyword evidence="3" id="KW-1185">Reference proteome</keyword>
<organism evidence="2 3">
    <name type="scientific">Dendrobium thyrsiflorum</name>
    <name type="common">Pinecone-like raceme dendrobium</name>
    <name type="synonym">Orchid</name>
    <dbReference type="NCBI Taxonomy" id="117978"/>
    <lineage>
        <taxon>Eukaryota</taxon>
        <taxon>Viridiplantae</taxon>
        <taxon>Streptophyta</taxon>
        <taxon>Embryophyta</taxon>
        <taxon>Tracheophyta</taxon>
        <taxon>Spermatophyta</taxon>
        <taxon>Magnoliopsida</taxon>
        <taxon>Liliopsida</taxon>
        <taxon>Asparagales</taxon>
        <taxon>Orchidaceae</taxon>
        <taxon>Epidendroideae</taxon>
        <taxon>Malaxideae</taxon>
        <taxon>Dendrobiinae</taxon>
        <taxon>Dendrobium</taxon>
    </lineage>
</organism>
<proteinExistence type="predicted"/>
<feature type="region of interest" description="Disordered" evidence="1">
    <location>
        <begin position="1"/>
        <end position="26"/>
    </location>
</feature>
<dbReference type="AlphaFoldDB" id="A0ABD0UIB4"/>
<sequence>MVRRSAHRSSPRSNEGSGGRKDSKHGNLWKVLEGKDPEGCVQALMAANVSSEQAKTLSDQAHASPNVILEACDSSSVKEFSAYFVASHANGGPAADIASNLSNYGDVIAKECRNFNAPLNFTVDLPNAWNRLEVFKIDDAFKAAVMPDDECSVTLNMESVYANIARLERELVCKLIG</sequence>
<gene>
    <name evidence="2" type="ORF">M5K25_020992</name>
</gene>
<name>A0ABD0UIB4_DENTH</name>
<evidence type="ECO:0000313" key="3">
    <source>
        <dbReference type="Proteomes" id="UP001552299"/>
    </source>
</evidence>
<evidence type="ECO:0000313" key="2">
    <source>
        <dbReference type="EMBL" id="KAL0910062.1"/>
    </source>
</evidence>
<accession>A0ABD0UIB4</accession>
<reference evidence="2 3" key="1">
    <citation type="journal article" date="2024" name="Plant Biotechnol. J.">
        <title>Dendrobium thyrsiflorum genome and its molecular insights into genes involved in important horticultural traits.</title>
        <authorList>
            <person name="Chen B."/>
            <person name="Wang J.Y."/>
            <person name="Zheng P.J."/>
            <person name="Li K.L."/>
            <person name="Liang Y.M."/>
            <person name="Chen X.F."/>
            <person name="Zhang C."/>
            <person name="Zhao X."/>
            <person name="He X."/>
            <person name="Zhang G.Q."/>
            <person name="Liu Z.J."/>
            <person name="Xu Q."/>
        </authorList>
    </citation>
    <scope>NUCLEOTIDE SEQUENCE [LARGE SCALE GENOMIC DNA]</scope>
    <source>
        <strain evidence="2">GZMU011</strain>
    </source>
</reference>